<dbReference type="Proteomes" id="UP000077755">
    <property type="component" value="Chromosome 5"/>
</dbReference>
<organism evidence="1 2">
    <name type="scientific">Daucus carota subsp. sativus</name>
    <name type="common">Carrot</name>
    <dbReference type="NCBI Taxonomy" id="79200"/>
    <lineage>
        <taxon>Eukaryota</taxon>
        <taxon>Viridiplantae</taxon>
        <taxon>Streptophyta</taxon>
        <taxon>Embryophyta</taxon>
        <taxon>Tracheophyta</taxon>
        <taxon>Spermatophyta</taxon>
        <taxon>Magnoliopsida</taxon>
        <taxon>eudicotyledons</taxon>
        <taxon>Gunneridae</taxon>
        <taxon>Pentapetalae</taxon>
        <taxon>asterids</taxon>
        <taxon>campanulids</taxon>
        <taxon>Apiales</taxon>
        <taxon>Apiaceae</taxon>
        <taxon>Apioideae</taxon>
        <taxon>Scandiceae</taxon>
        <taxon>Daucinae</taxon>
        <taxon>Daucus</taxon>
        <taxon>Daucus sect. Daucus</taxon>
    </lineage>
</organism>
<proteinExistence type="predicted"/>
<accession>A0AAF0X330</accession>
<keyword evidence="2" id="KW-1185">Reference proteome</keyword>
<protein>
    <submittedName>
        <fullName evidence="1">Uncharacterized protein</fullName>
    </submittedName>
</protein>
<reference evidence="1" key="1">
    <citation type="journal article" date="2016" name="Nat. Genet.">
        <title>A high-quality carrot genome assembly provides new insights into carotenoid accumulation and asterid genome evolution.</title>
        <authorList>
            <person name="Iorizzo M."/>
            <person name="Ellison S."/>
            <person name="Senalik D."/>
            <person name="Zeng P."/>
            <person name="Satapoomin P."/>
            <person name="Huang J."/>
            <person name="Bowman M."/>
            <person name="Iovene M."/>
            <person name="Sanseverino W."/>
            <person name="Cavagnaro P."/>
            <person name="Yildiz M."/>
            <person name="Macko-Podgorni A."/>
            <person name="Moranska E."/>
            <person name="Grzebelus E."/>
            <person name="Grzebelus D."/>
            <person name="Ashrafi H."/>
            <person name="Zheng Z."/>
            <person name="Cheng S."/>
            <person name="Spooner D."/>
            <person name="Van Deynze A."/>
            <person name="Simon P."/>
        </authorList>
    </citation>
    <scope>NUCLEOTIDE SEQUENCE</scope>
    <source>
        <tissue evidence="1">Leaf</tissue>
    </source>
</reference>
<evidence type="ECO:0000313" key="2">
    <source>
        <dbReference type="Proteomes" id="UP000077755"/>
    </source>
</evidence>
<evidence type="ECO:0000313" key="1">
    <source>
        <dbReference type="EMBL" id="WOH00265.1"/>
    </source>
</evidence>
<dbReference type="EMBL" id="CP093347">
    <property type="protein sequence ID" value="WOH00265.1"/>
    <property type="molecule type" value="Genomic_DNA"/>
</dbReference>
<dbReference type="AlphaFoldDB" id="A0AAF0X330"/>
<gene>
    <name evidence="1" type="ORF">DCAR_0519623</name>
</gene>
<name>A0AAF0X330_DAUCS</name>
<sequence length="74" mass="8674">MSIQEDMIHSVLNENPEHFQKLYRIQNFNKILKVLNKIAVDFMVKPGSSTPEKIRENTRFFPYFKDCIGAIDGK</sequence>
<reference evidence="1" key="2">
    <citation type="submission" date="2022-03" db="EMBL/GenBank/DDBJ databases">
        <title>Draft title - Genomic analysis of global carrot germplasm unveils the trajectory of domestication and the origin of high carotenoid orange carrot.</title>
        <authorList>
            <person name="Iorizzo M."/>
            <person name="Ellison S."/>
            <person name="Senalik D."/>
            <person name="Macko-Podgorni A."/>
            <person name="Grzebelus D."/>
            <person name="Bostan H."/>
            <person name="Rolling W."/>
            <person name="Curaba J."/>
            <person name="Simon P."/>
        </authorList>
    </citation>
    <scope>NUCLEOTIDE SEQUENCE</scope>
    <source>
        <tissue evidence="1">Leaf</tissue>
    </source>
</reference>